<dbReference type="PANTHER" id="PTHR35807">
    <property type="entry name" value="TRANSCRIPTIONAL REGULATOR REDD-RELATED"/>
    <property type="match status" value="1"/>
</dbReference>
<evidence type="ECO:0000313" key="2">
    <source>
        <dbReference type="EMBL" id="SFN60442.1"/>
    </source>
</evidence>
<evidence type="ECO:0000259" key="1">
    <source>
        <dbReference type="SMART" id="SM01043"/>
    </source>
</evidence>
<reference evidence="2 3" key="1">
    <citation type="submission" date="2016-10" db="EMBL/GenBank/DDBJ databases">
        <authorList>
            <person name="de Groot N.N."/>
        </authorList>
    </citation>
    <scope>NUCLEOTIDE SEQUENCE [LARGE SCALE GENOMIC DNA]</scope>
    <source>
        <strain evidence="2 3">CGMCC 4.1877</strain>
    </source>
</reference>
<gene>
    <name evidence="2" type="ORF">SAMN05216207_1017105</name>
</gene>
<dbReference type="SUPFAM" id="SSF46894">
    <property type="entry name" value="C-terminal effector domain of the bipartite response regulators"/>
    <property type="match status" value="1"/>
</dbReference>
<dbReference type="Proteomes" id="UP000199614">
    <property type="component" value="Unassembled WGS sequence"/>
</dbReference>
<dbReference type="Gene3D" id="1.25.40.10">
    <property type="entry name" value="Tetratricopeptide repeat domain"/>
    <property type="match status" value="2"/>
</dbReference>
<dbReference type="InterPro" id="IPR041664">
    <property type="entry name" value="AAA_16"/>
</dbReference>
<dbReference type="STRING" id="260086.SAMN05216207_1017105"/>
<dbReference type="InterPro" id="IPR016032">
    <property type="entry name" value="Sig_transdc_resp-reg_C-effctor"/>
</dbReference>
<dbReference type="AlphaFoldDB" id="A0A1I5ADH1"/>
<keyword evidence="3" id="KW-1185">Reference proteome</keyword>
<sequence>MLQVSPLGEQVVRDASGTVRTRSSRTLALLGFLVVHAPAPQDRHRLSATFWPDSTDEQALTNLRRELHHLRSLLGPGAGLVVTGRALGWSDTADCRVDVREFAREGAAALAADAAGDHAEALARAAAAVGWYRGDFLPGGYDDWLLQCRTELEDRCVEQYDLIREAHARAGAPAAAIEAARRRVRLRPLEELGYRRLMELQGELGDRAGAVSTFHHCAAVLERELGVEPDPDTRAVLDGLLVRTGPPAAPPPAAGATDHARSGLAVARLVGRADELDRLRAAWRSATGGRPVLALVRGDAGVGKSRLVAEVAETARSGGAVVATSRCFGSAGRPALAPVADWLRTPAVRAGLTRVDPVWRSEVDRLVPSETTRARPVGAARPAVEVWQRHRFLEGLARALVGPGRPTLLVLDDLHWCDPETLAFLPFLLGLVPDAPVMVAATVRRDGPDHVPGLGDWTARMRAAGLLTEVELGPFEPHDTARLAERISGRPVTDAHAELLQATTGGFPLHVVEAVRSALDPGPGPSPAGGLPAVLRARLEPVSPEARDLAGLAAAVGRNFSLDLLTEAAGLDTDAVVRAVDELWRRRILREVPDGYDFSHDLIRDEAYAQVSPPKRWLLHRRVAHGLELLHPGDPDAVSAQLAEQYARGGRAEQAVEHYQRAAGVAARTFAHGEAVRLLSEALAVVRGWPESRARSERELAVLEAMAAPLNARDGYSSPHLRTTLERSIDLAESLGRPGSATRALVGLWTSLFVQGRTADAHRTATRALARVASGSELGAATHFAFGGSAVSLGRPAEGLEHLHRATEHGGAFSPLSVGNRPDVHSRAWAAHAHWLLGEDEHALADAGEAVALARAAEHPYSLAVALAYAGLTHQLRRDTGALAETVEELRELCERNRFAYYREWALILQGWQHGGAEGVELAHRGVENLTRAGSFARMPYWLSLLADVSARAERPDAARAGLDAALVAAELRDDRWWLPEVMRMRAAYDDGPAAAARLRAAARLASDHGSIALLRRCRDDLTARAVPVPVTEVRPRP</sequence>
<dbReference type="InterPro" id="IPR027417">
    <property type="entry name" value="P-loop_NTPase"/>
</dbReference>
<dbReference type="RefSeq" id="WP_093344657.1">
    <property type="nucleotide sequence ID" value="NZ_FOUY01000017.1"/>
</dbReference>
<name>A0A1I5ADH1_PSUAM</name>
<evidence type="ECO:0000313" key="3">
    <source>
        <dbReference type="Proteomes" id="UP000199614"/>
    </source>
</evidence>
<organism evidence="2 3">
    <name type="scientific">Pseudonocardia ammonioxydans</name>
    <dbReference type="NCBI Taxonomy" id="260086"/>
    <lineage>
        <taxon>Bacteria</taxon>
        <taxon>Bacillati</taxon>
        <taxon>Actinomycetota</taxon>
        <taxon>Actinomycetes</taxon>
        <taxon>Pseudonocardiales</taxon>
        <taxon>Pseudonocardiaceae</taxon>
        <taxon>Pseudonocardia</taxon>
    </lineage>
</organism>
<dbReference type="SUPFAM" id="SSF52540">
    <property type="entry name" value="P-loop containing nucleoside triphosphate hydrolases"/>
    <property type="match status" value="1"/>
</dbReference>
<protein>
    <submittedName>
        <fullName evidence="2">Transcriptional activator domain-containing protein</fullName>
    </submittedName>
</protein>
<dbReference type="InterPro" id="IPR005158">
    <property type="entry name" value="BTAD"/>
</dbReference>
<dbReference type="InterPro" id="IPR036388">
    <property type="entry name" value="WH-like_DNA-bd_sf"/>
</dbReference>
<accession>A0A1I5ADH1</accession>
<dbReference type="Pfam" id="PF03704">
    <property type="entry name" value="BTAD"/>
    <property type="match status" value="1"/>
</dbReference>
<dbReference type="SMART" id="SM01043">
    <property type="entry name" value="BTAD"/>
    <property type="match status" value="1"/>
</dbReference>
<feature type="domain" description="Bacterial transcriptional activator" evidence="1">
    <location>
        <begin position="97"/>
        <end position="241"/>
    </location>
</feature>
<dbReference type="Gene3D" id="1.10.10.10">
    <property type="entry name" value="Winged helix-like DNA-binding domain superfamily/Winged helix DNA-binding domain"/>
    <property type="match status" value="1"/>
</dbReference>
<dbReference type="Pfam" id="PF13191">
    <property type="entry name" value="AAA_16"/>
    <property type="match status" value="1"/>
</dbReference>
<dbReference type="SUPFAM" id="SSF48452">
    <property type="entry name" value="TPR-like"/>
    <property type="match status" value="2"/>
</dbReference>
<dbReference type="GO" id="GO:0006355">
    <property type="term" value="P:regulation of DNA-templated transcription"/>
    <property type="evidence" value="ECO:0007669"/>
    <property type="project" value="InterPro"/>
</dbReference>
<proteinExistence type="predicted"/>
<dbReference type="GO" id="GO:0003677">
    <property type="term" value="F:DNA binding"/>
    <property type="evidence" value="ECO:0007669"/>
    <property type="project" value="InterPro"/>
</dbReference>
<dbReference type="InterPro" id="IPR011990">
    <property type="entry name" value="TPR-like_helical_dom_sf"/>
</dbReference>
<dbReference type="EMBL" id="FOUY01000017">
    <property type="protein sequence ID" value="SFN60442.1"/>
    <property type="molecule type" value="Genomic_DNA"/>
</dbReference>
<dbReference type="OrthoDB" id="4017436at2"/>
<dbReference type="InterPro" id="IPR051677">
    <property type="entry name" value="AfsR-DnrI-RedD_regulator"/>
</dbReference>